<dbReference type="InterPro" id="IPR029058">
    <property type="entry name" value="AB_hydrolase_fold"/>
</dbReference>
<dbReference type="Proteomes" id="UP000298327">
    <property type="component" value="Unassembled WGS sequence"/>
</dbReference>
<evidence type="ECO:0000259" key="4">
    <source>
        <dbReference type="Pfam" id="PF00135"/>
    </source>
</evidence>
<feature type="chain" id="PRO_5021514368" description="Carboxylic ester hydrolase" evidence="3">
    <location>
        <begin position="23"/>
        <end position="545"/>
    </location>
</feature>
<keyword evidence="2 3" id="KW-0378">Hydrolase</keyword>
<protein>
    <recommendedName>
        <fullName evidence="3">Carboxylic ester hydrolase</fullName>
        <ecNumber evidence="3">3.1.1.-</ecNumber>
    </recommendedName>
</protein>
<dbReference type="STRING" id="205917.A0A4Y9ZBB0"/>
<evidence type="ECO:0000256" key="2">
    <source>
        <dbReference type="ARBA" id="ARBA00022801"/>
    </source>
</evidence>
<feature type="domain" description="Carboxylesterase type B" evidence="4">
    <location>
        <begin position="41"/>
        <end position="512"/>
    </location>
</feature>
<evidence type="ECO:0000313" key="6">
    <source>
        <dbReference type="Proteomes" id="UP000298327"/>
    </source>
</evidence>
<dbReference type="OrthoDB" id="408631at2759"/>
<dbReference type="Pfam" id="PF00135">
    <property type="entry name" value="COesterase"/>
    <property type="match status" value="1"/>
</dbReference>
<keyword evidence="3" id="KW-0732">Signal</keyword>
<feature type="signal peptide" evidence="3">
    <location>
        <begin position="1"/>
        <end position="22"/>
    </location>
</feature>
<evidence type="ECO:0000313" key="5">
    <source>
        <dbReference type="EMBL" id="TFY71852.1"/>
    </source>
</evidence>
<name>A0A4Y9ZBB0_9AGAM</name>
<proteinExistence type="inferred from homology"/>
<comment type="caution">
    <text evidence="5">The sequence shown here is derived from an EMBL/GenBank/DDBJ whole genome shotgun (WGS) entry which is preliminary data.</text>
</comment>
<dbReference type="InterPro" id="IPR019826">
    <property type="entry name" value="Carboxylesterase_B_AS"/>
</dbReference>
<keyword evidence="6" id="KW-1185">Reference proteome</keyword>
<dbReference type="GO" id="GO:0016787">
    <property type="term" value="F:hydrolase activity"/>
    <property type="evidence" value="ECO:0007669"/>
    <property type="project" value="UniProtKB-KW"/>
</dbReference>
<dbReference type="AlphaFoldDB" id="A0A4Y9ZBB0"/>
<accession>A0A4Y9ZBB0</accession>
<dbReference type="EMBL" id="SEOQ01000034">
    <property type="protein sequence ID" value="TFY71852.1"/>
    <property type="molecule type" value="Genomic_DNA"/>
</dbReference>
<dbReference type="SUPFAM" id="SSF53474">
    <property type="entry name" value="alpha/beta-Hydrolases"/>
    <property type="match status" value="1"/>
</dbReference>
<dbReference type="Gene3D" id="3.40.50.1820">
    <property type="entry name" value="alpha/beta hydrolase"/>
    <property type="match status" value="1"/>
</dbReference>
<dbReference type="EC" id="3.1.1.-" evidence="3"/>
<dbReference type="PROSITE" id="PS00122">
    <property type="entry name" value="CARBOXYLESTERASE_B_1"/>
    <property type="match status" value="1"/>
</dbReference>
<organism evidence="5 6">
    <name type="scientific">Dentipellis fragilis</name>
    <dbReference type="NCBI Taxonomy" id="205917"/>
    <lineage>
        <taxon>Eukaryota</taxon>
        <taxon>Fungi</taxon>
        <taxon>Dikarya</taxon>
        <taxon>Basidiomycota</taxon>
        <taxon>Agaricomycotina</taxon>
        <taxon>Agaricomycetes</taxon>
        <taxon>Russulales</taxon>
        <taxon>Hericiaceae</taxon>
        <taxon>Dentipellis</taxon>
    </lineage>
</organism>
<sequence length="545" mass="58960">MARVQFLRLLLMTLAGVHATAAGAPYKRVDLGYATYQSNVHLDEGVTSFLGVRYAAPPTGNLRFSAPQSPATVKGVQNATTQPRECLQNTMFGSFGTSLSSPFEGRSLARRADDGTGDEDCLFLNVHVPNTPNNKDLLPVIVYIHGGGYDGGNASVYPAQDFVRGSNYSVISVNVQYRLGLFGFLGGQKIKDGGALNAGLLDQEFALKWIQAHISKFGGDPTKVTLYGESAGAGSQIQHMIAHGGHTEPPLFRAAVANSPFLPSQYNYNDTIVETIYSEVVAGVNCTNFTDTLACLRSANATALSAVDQSIATANFLGVYTFVPVVDGEFIRERPTVALQKGPVNGEVLIVSTNSHEGTIFASPQAIATSNITLTQYVARLFPRLDKTQIEIAVKLYSNIGLSDVPDQASTVMADAIFVCPSHYMIAAFGERAWKAEYAIPPGLHGDDLSYEFSTYVNPPTFNNSDFITAFQQGFLNVVRSLDPNNKTEPTIAPNWPNYADGQSEMLFNHTDGAQPEPVVRVFEPDKSQVERCQFWHSVAATNSQ</sequence>
<dbReference type="InterPro" id="IPR050309">
    <property type="entry name" value="Type-B_Carboxylest/Lipase"/>
</dbReference>
<evidence type="ECO:0000256" key="3">
    <source>
        <dbReference type="RuleBase" id="RU361235"/>
    </source>
</evidence>
<dbReference type="InterPro" id="IPR002018">
    <property type="entry name" value="CarbesteraseB"/>
</dbReference>
<dbReference type="PANTHER" id="PTHR11559">
    <property type="entry name" value="CARBOXYLESTERASE"/>
    <property type="match status" value="1"/>
</dbReference>
<gene>
    <name evidence="5" type="ORF">EVG20_g1155</name>
</gene>
<reference evidence="5 6" key="1">
    <citation type="submission" date="2019-02" db="EMBL/GenBank/DDBJ databases">
        <title>Genome sequencing of the rare red list fungi Dentipellis fragilis.</title>
        <authorList>
            <person name="Buettner E."/>
            <person name="Kellner H."/>
        </authorList>
    </citation>
    <scope>NUCLEOTIDE SEQUENCE [LARGE SCALE GENOMIC DNA]</scope>
    <source>
        <strain evidence="5 6">DSM 105465</strain>
    </source>
</reference>
<evidence type="ECO:0000256" key="1">
    <source>
        <dbReference type="ARBA" id="ARBA00005964"/>
    </source>
</evidence>
<comment type="similarity">
    <text evidence="1 3">Belongs to the type-B carboxylesterase/lipase family.</text>
</comment>